<protein>
    <recommendedName>
        <fullName evidence="2">Distal membrane-arm assembly complex protein 1-like domain-containing protein</fullName>
    </recommendedName>
</protein>
<evidence type="ECO:0000256" key="1">
    <source>
        <dbReference type="SAM" id="Phobius"/>
    </source>
</evidence>
<dbReference type="Pfam" id="PF15055">
    <property type="entry name" value="DMAC1_Dmo2"/>
    <property type="match status" value="1"/>
</dbReference>
<proteinExistence type="predicted"/>
<keyword evidence="1" id="KW-0812">Transmembrane</keyword>
<dbReference type="InterPro" id="IPR028036">
    <property type="entry name" value="DMAC1-like_dom"/>
</dbReference>
<dbReference type="Proteomes" id="UP000800038">
    <property type="component" value="Unassembled WGS sequence"/>
</dbReference>
<sequence length="91" mass="9770">MTQQEPATPPFQEALKQDKAQFEDCTPCRIVGTVTFIGLGAFTYISGHSQIRASEAAIRASKSMLGMRSRGAAITGMSAVMVGLGVYRWVS</sequence>
<reference evidence="3" key="1">
    <citation type="journal article" date="2020" name="Stud. Mycol.">
        <title>101 Dothideomycetes genomes: a test case for predicting lifestyles and emergence of pathogens.</title>
        <authorList>
            <person name="Haridas S."/>
            <person name="Albert R."/>
            <person name="Binder M."/>
            <person name="Bloem J."/>
            <person name="Labutti K."/>
            <person name="Salamov A."/>
            <person name="Andreopoulos B."/>
            <person name="Baker S."/>
            <person name="Barry K."/>
            <person name="Bills G."/>
            <person name="Bluhm B."/>
            <person name="Cannon C."/>
            <person name="Castanera R."/>
            <person name="Culley D."/>
            <person name="Daum C."/>
            <person name="Ezra D."/>
            <person name="Gonzalez J."/>
            <person name="Henrissat B."/>
            <person name="Kuo A."/>
            <person name="Liang C."/>
            <person name="Lipzen A."/>
            <person name="Lutzoni F."/>
            <person name="Magnuson J."/>
            <person name="Mondo S."/>
            <person name="Nolan M."/>
            <person name="Ohm R."/>
            <person name="Pangilinan J."/>
            <person name="Park H.-J."/>
            <person name="Ramirez L."/>
            <person name="Alfaro M."/>
            <person name="Sun H."/>
            <person name="Tritt A."/>
            <person name="Yoshinaga Y."/>
            <person name="Zwiers L.-H."/>
            <person name="Turgeon B."/>
            <person name="Goodwin S."/>
            <person name="Spatafora J."/>
            <person name="Crous P."/>
            <person name="Grigoriev I."/>
        </authorList>
    </citation>
    <scope>NUCLEOTIDE SEQUENCE</scope>
    <source>
        <strain evidence="3">CBS 161.51</strain>
    </source>
</reference>
<evidence type="ECO:0000259" key="2">
    <source>
        <dbReference type="Pfam" id="PF15055"/>
    </source>
</evidence>
<dbReference type="AlphaFoldDB" id="A0A6A5S2W2"/>
<keyword evidence="1" id="KW-0472">Membrane</keyword>
<name>A0A6A5S2W2_9PLEO</name>
<dbReference type="InterPro" id="IPR053092">
    <property type="entry name" value="Mitochondrial_unc_protein"/>
</dbReference>
<evidence type="ECO:0000313" key="4">
    <source>
        <dbReference type="Proteomes" id="UP000800038"/>
    </source>
</evidence>
<accession>A0A6A5S2W2</accession>
<gene>
    <name evidence="3" type="ORF">EJ02DRAFT_389848</name>
</gene>
<organism evidence="3 4">
    <name type="scientific">Clathrospora elynae</name>
    <dbReference type="NCBI Taxonomy" id="706981"/>
    <lineage>
        <taxon>Eukaryota</taxon>
        <taxon>Fungi</taxon>
        <taxon>Dikarya</taxon>
        <taxon>Ascomycota</taxon>
        <taxon>Pezizomycotina</taxon>
        <taxon>Dothideomycetes</taxon>
        <taxon>Pleosporomycetidae</taxon>
        <taxon>Pleosporales</taxon>
        <taxon>Diademaceae</taxon>
        <taxon>Clathrospora</taxon>
    </lineage>
</organism>
<dbReference type="EMBL" id="ML976329">
    <property type="protein sequence ID" value="KAF1935005.1"/>
    <property type="molecule type" value="Genomic_DNA"/>
</dbReference>
<keyword evidence="4" id="KW-1185">Reference proteome</keyword>
<feature type="domain" description="Distal membrane-arm assembly complex protein 1-like" evidence="2">
    <location>
        <begin position="24"/>
        <end position="57"/>
    </location>
</feature>
<dbReference type="PANTHER" id="PTHR28048">
    <property type="entry name" value="ACR195WP"/>
    <property type="match status" value="1"/>
</dbReference>
<evidence type="ECO:0000313" key="3">
    <source>
        <dbReference type="EMBL" id="KAF1935005.1"/>
    </source>
</evidence>
<feature type="transmembrane region" description="Helical" evidence="1">
    <location>
        <begin position="71"/>
        <end position="90"/>
    </location>
</feature>
<keyword evidence="1" id="KW-1133">Transmembrane helix</keyword>
<dbReference type="PANTHER" id="PTHR28048:SF1">
    <property type="entry name" value="ACR195WP"/>
    <property type="match status" value="1"/>
</dbReference>
<dbReference type="OrthoDB" id="6604875at2759"/>